<evidence type="ECO:0000256" key="2">
    <source>
        <dbReference type="ARBA" id="ARBA00023002"/>
    </source>
</evidence>
<evidence type="ECO:0000259" key="3">
    <source>
        <dbReference type="SMART" id="SM01008"/>
    </source>
</evidence>
<feature type="domain" description="Aldehyde oxidase/xanthine dehydrogenase a/b hammerhead" evidence="3">
    <location>
        <begin position="5"/>
        <end position="104"/>
    </location>
</feature>
<dbReference type="Pfam" id="PF20256">
    <property type="entry name" value="MoCoBD_2"/>
    <property type="match status" value="2"/>
</dbReference>
<dbReference type="SUPFAM" id="SSF56003">
    <property type="entry name" value="Molybdenum cofactor-binding domain"/>
    <property type="match status" value="1"/>
</dbReference>
<protein>
    <submittedName>
        <fullName evidence="4">Putative aldehyde oxidase and xanthine dehydrogenase family protein</fullName>
    </submittedName>
</protein>
<dbReference type="STRING" id="545694.TREPR_2358"/>
<dbReference type="InterPro" id="IPR036856">
    <property type="entry name" value="Ald_Oxase/Xan_DH_a/b_sf"/>
</dbReference>
<dbReference type="AlphaFoldDB" id="F5YHU8"/>
<dbReference type="InterPro" id="IPR037165">
    <property type="entry name" value="AldOxase/xan_DH_Mopterin-bd_sf"/>
</dbReference>
<dbReference type="GO" id="GO:0005506">
    <property type="term" value="F:iron ion binding"/>
    <property type="evidence" value="ECO:0007669"/>
    <property type="project" value="InterPro"/>
</dbReference>
<dbReference type="PANTHER" id="PTHR11908:SF132">
    <property type="entry name" value="ALDEHYDE OXIDASE 1-RELATED"/>
    <property type="match status" value="1"/>
</dbReference>
<evidence type="ECO:0000256" key="1">
    <source>
        <dbReference type="ARBA" id="ARBA00022505"/>
    </source>
</evidence>
<dbReference type="GO" id="GO:0016491">
    <property type="term" value="F:oxidoreductase activity"/>
    <property type="evidence" value="ECO:0007669"/>
    <property type="project" value="UniProtKB-KW"/>
</dbReference>
<dbReference type="OrthoDB" id="9759099at2"/>
<dbReference type="eggNOG" id="COG1529">
    <property type="taxonomic scope" value="Bacteria"/>
</dbReference>
<dbReference type="KEGG" id="tpi:TREPR_2358"/>
<dbReference type="InterPro" id="IPR016208">
    <property type="entry name" value="Ald_Oxase/xanthine_DH-like"/>
</dbReference>
<dbReference type="SMART" id="SM01008">
    <property type="entry name" value="Ald_Xan_dh_C"/>
    <property type="match status" value="1"/>
</dbReference>
<dbReference type="InterPro" id="IPR000674">
    <property type="entry name" value="Ald_Oxase/Xan_DH_a/b"/>
</dbReference>
<organism evidence="4 5">
    <name type="scientific">Treponema primitia (strain ATCC BAA-887 / DSM 12427 / ZAS-2)</name>
    <dbReference type="NCBI Taxonomy" id="545694"/>
    <lineage>
        <taxon>Bacteria</taxon>
        <taxon>Pseudomonadati</taxon>
        <taxon>Spirochaetota</taxon>
        <taxon>Spirochaetia</taxon>
        <taxon>Spirochaetales</taxon>
        <taxon>Treponemataceae</taxon>
        <taxon>Treponema</taxon>
    </lineage>
</organism>
<name>F5YHU8_TREPZ</name>
<gene>
    <name evidence="4" type="ordered locus">TREPR_2358</name>
</gene>
<keyword evidence="2" id="KW-0560">Oxidoreductase</keyword>
<reference evidence="5" key="1">
    <citation type="submission" date="2009-12" db="EMBL/GenBank/DDBJ databases">
        <title>Complete sequence of Treponema primitia strain ZAS-2.</title>
        <authorList>
            <person name="Tetu S.G."/>
            <person name="Matson E."/>
            <person name="Ren Q."/>
            <person name="Seshadri R."/>
            <person name="Elbourne L."/>
            <person name="Hassan K.A."/>
            <person name="Durkin A."/>
            <person name="Radune D."/>
            <person name="Mohamoud Y."/>
            <person name="Shay R."/>
            <person name="Jin S."/>
            <person name="Zhang X."/>
            <person name="Lucey K."/>
            <person name="Ballor N.R."/>
            <person name="Ottesen E."/>
            <person name="Rosenthal R."/>
            <person name="Allen A."/>
            <person name="Leadbetter J.R."/>
            <person name="Paulsen I.T."/>
        </authorList>
    </citation>
    <scope>NUCLEOTIDE SEQUENCE [LARGE SCALE GENOMIC DNA]</scope>
    <source>
        <strain evidence="5">ATCC BAA-887 / DSM 12427 / ZAS-2</strain>
    </source>
</reference>
<dbReference type="HOGENOM" id="CLU_001681_2_3_12"/>
<keyword evidence="5" id="KW-1185">Reference proteome</keyword>
<dbReference type="Gene3D" id="3.30.365.10">
    <property type="entry name" value="Aldehyde oxidase/xanthine dehydrogenase, molybdopterin binding domain"/>
    <property type="match status" value="4"/>
</dbReference>
<evidence type="ECO:0000313" key="4">
    <source>
        <dbReference type="EMBL" id="AEF85886.1"/>
    </source>
</evidence>
<dbReference type="RefSeq" id="WP_015707845.1">
    <property type="nucleotide sequence ID" value="NC_015578.1"/>
</dbReference>
<dbReference type="Proteomes" id="UP000009223">
    <property type="component" value="Chromosome"/>
</dbReference>
<dbReference type="SUPFAM" id="SSF54665">
    <property type="entry name" value="CO dehydrogenase molybdoprotein N-domain-like"/>
    <property type="match status" value="1"/>
</dbReference>
<dbReference type="InterPro" id="IPR008274">
    <property type="entry name" value="AldOxase/xan_DH_MoCoBD1"/>
</dbReference>
<reference evidence="4 5" key="2">
    <citation type="journal article" date="2011" name="ISME J.">
        <title>RNA-seq reveals cooperative metabolic interactions between two termite-gut spirochete species in co-culture.</title>
        <authorList>
            <person name="Rosenthal A.Z."/>
            <person name="Matson E.G."/>
            <person name="Eldar A."/>
            <person name="Leadbetter J.R."/>
        </authorList>
    </citation>
    <scope>NUCLEOTIDE SEQUENCE [LARGE SCALE GENOMIC DNA]</scope>
    <source>
        <strain evidence="5">ATCC BAA-887 / DSM 12427 / ZAS-2</strain>
    </source>
</reference>
<evidence type="ECO:0000313" key="5">
    <source>
        <dbReference type="Proteomes" id="UP000009223"/>
    </source>
</evidence>
<dbReference type="Pfam" id="PF02738">
    <property type="entry name" value="MoCoBD_1"/>
    <property type="match status" value="1"/>
</dbReference>
<dbReference type="Gene3D" id="3.90.1170.50">
    <property type="entry name" value="Aldehyde oxidase/xanthine dehydrogenase, a/b hammerhead"/>
    <property type="match status" value="1"/>
</dbReference>
<dbReference type="InterPro" id="IPR046867">
    <property type="entry name" value="AldOxase/xan_DH_MoCoBD2"/>
</dbReference>
<sequence length="696" mass="76518">MKDSPGFISDISIRGTLLGVTLRSPVSKGQLKSISCPRLPNAYTLIRAEDIPGKNELVDHPVPVLAKDELSYFGQPVAILVGPDEARLEEYASQCQVEAEKELPALSFNAAEEDRILAKREILIGEPGKAFSEAASVVTGAYRTGIQEHWYSEPVGAIAVYSPEAMLIHTATQWPYHVRNSVSQVLGIDSEKVLVEPGCTGIPLDGKLWYPSLIACHAALGSWITKKPVTLILTREDDFRYSPKRNGAEIHISTALDAQGHLLGTDIQVMADMGAQGIFIDEILDRICLGSLGSYKHQNIKIQGFALKTNVPPQGPFAGFGLSQGFFAMERHGSRIADILGQDPAEWRKNNSVSRQKSLAIGAAVKDPIHIEALLDTTATMSDYHRKWASYELLRIRRRGEEGDPRETFRGIGIACAYQGSGFLYSGSDKGAYSVEITLDKDGALEIKTSMVPSNGEDFDIWRNIAAENLSVETASVRVVCASPGIAPDSGPDTLSRNSTILTKLVEKACQDIRKQRFRDPLPITVQRSYRPSRVLNWENKTFDAQALSQLSCAAAVVEVEIDPLEYTPKIRGAWIGVDAGKILSETRARRSLKFSAIQALGWASREHLAYEDGQIPLQSIYDYDIPSPKDIPPIQIDFIWNDKSPKGIEELPFSCIPAAYAQAVSQAIDHPFEKIPLTARDIWEAGKLKKQETPV</sequence>
<keyword evidence="1" id="KW-0500">Molybdenum</keyword>
<dbReference type="EMBL" id="CP001843">
    <property type="protein sequence ID" value="AEF85886.1"/>
    <property type="molecule type" value="Genomic_DNA"/>
</dbReference>
<dbReference type="PANTHER" id="PTHR11908">
    <property type="entry name" value="XANTHINE DEHYDROGENASE"/>
    <property type="match status" value="1"/>
</dbReference>
<proteinExistence type="predicted"/>
<accession>F5YHU8</accession>